<dbReference type="Pfam" id="PF02958">
    <property type="entry name" value="EcKL"/>
    <property type="match status" value="2"/>
</dbReference>
<dbReference type="SUPFAM" id="SSF56112">
    <property type="entry name" value="Protein kinase-like (PK-like)"/>
    <property type="match status" value="2"/>
</dbReference>
<evidence type="ECO:0000259" key="2">
    <source>
        <dbReference type="SMART" id="SM00587"/>
    </source>
</evidence>
<feature type="compositionally biased region" description="Basic and acidic residues" evidence="1">
    <location>
        <begin position="77"/>
        <end position="93"/>
    </location>
</feature>
<accession>B4GMF6</accession>
<dbReference type="PANTHER" id="PTHR11012:SF6">
    <property type="entry name" value="CHK DOMAIN OV1-RELATED"/>
    <property type="match status" value="1"/>
</dbReference>
<dbReference type="eggNOG" id="ENOG502RZD1">
    <property type="taxonomic scope" value="Eukaryota"/>
</dbReference>
<name>B4GMF6_DROPE</name>
<dbReference type="SMART" id="SM00587">
    <property type="entry name" value="CHK"/>
    <property type="match status" value="2"/>
</dbReference>
<dbReference type="OrthoDB" id="191037at2759"/>
<feature type="region of interest" description="Disordered" evidence="1">
    <location>
        <begin position="74"/>
        <end position="93"/>
    </location>
</feature>
<dbReference type="Proteomes" id="UP000008744">
    <property type="component" value="Unassembled WGS sequence"/>
</dbReference>
<dbReference type="HOGENOM" id="CLU_010718_4_0_1"/>
<dbReference type="InterPro" id="IPR011009">
    <property type="entry name" value="Kinase-like_dom_sf"/>
</dbReference>
<dbReference type="OMA" id="NINRLEC"/>
<keyword evidence="4" id="KW-1185">Reference proteome</keyword>
<feature type="domain" description="CHK kinase-like" evidence="2">
    <location>
        <begin position="333"/>
        <end position="528"/>
    </location>
</feature>
<dbReference type="PhylomeDB" id="B4GMF6"/>
<evidence type="ECO:0000313" key="3">
    <source>
        <dbReference type="EMBL" id="EDW38030.1"/>
    </source>
</evidence>
<dbReference type="InterPro" id="IPR015897">
    <property type="entry name" value="CHK_kinase-like"/>
</dbReference>
<gene>
    <name evidence="3" type="primary">Dper\GL12257</name>
    <name evidence="3" type="ORF">Dper_GL12257</name>
</gene>
<feature type="region of interest" description="Disordered" evidence="1">
    <location>
        <begin position="160"/>
        <end position="192"/>
    </location>
</feature>
<dbReference type="InterPro" id="IPR004119">
    <property type="entry name" value="EcKL"/>
</dbReference>
<organism evidence="4">
    <name type="scientific">Drosophila persimilis</name>
    <name type="common">Fruit fly</name>
    <dbReference type="NCBI Taxonomy" id="7234"/>
    <lineage>
        <taxon>Eukaryota</taxon>
        <taxon>Metazoa</taxon>
        <taxon>Ecdysozoa</taxon>
        <taxon>Arthropoda</taxon>
        <taxon>Hexapoda</taxon>
        <taxon>Insecta</taxon>
        <taxon>Pterygota</taxon>
        <taxon>Neoptera</taxon>
        <taxon>Endopterygota</taxon>
        <taxon>Diptera</taxon>
        <taxon>Brachycera</taxon>
        <taxon>Muscomorpha</taxon>
        <taxon>Ephydroidea</taxon>
        <taxon>Drosophilidae</taxon>
        <taxon>Drosophila</taxon>
        <taxon>Sophophora</taxon>
    </lineage>
</organism>
<reference evidence="3 4" key="1">
    <citation type="journal article" date="2007" name="Nature">
        <title>Evolution of genes and genomes on the Drosophila phylogeny.</title>
        <authorList>
            <consortium name="Drosophila 12 Genomes Consortium"/>
            <person name="Clark A.G."/>
            <person name="Eisen M.B."/>
            <person name="Smith D.R."/>
            <person name="Bergman C.M."/>
            <person name="Oliver B."/>
            <person name="Markow T.A."/>
            <person name="Kaufman T.C."/>
            <person name="Kellis M."/>
            <person name="Gelbart W."/>
            <person name="Iyer V.N."/>
            <person name="Pollard D.A."/>
            <person name="Sackton T.B."/>
            <person name="Larracuente A.M."/>
            <person name="Singh N.D."/>
            <person name="Abad J.P."/>
            <person name="Abt D.N."/>
            <person name="Adryan B."/>
            <person name="Aguade M."/>
            <person name="Akashi H."/>
            <person name="Anderson W.W."/>
            <person name="Aquadro C.F."/>
            <person name="Ardell D.H."/>
            <person name="Arguello R."/>
            <person name="Artieri C.G."/>
            <person name="Barbash D.A."/>
            <person name="Barker D."/>
            <person name="Barsanti P."/>
            <person name="Batterham P."/>
            <person name="Batzoglou S."/>
            <person name="Begun D."/>
            <person name="Bhutkar A."/>
            <person name="Blanco E."/>
            <person name="Bosak S.A."/>
            <person name="Bradley R.K."/>
            <person name="Brand A.D."/>
            <person name="Brent M.R."/>
            <person name="Brooks A.N."/>
            <person name="Brown R.H."/>
            <person name="Butlin R.K."/>
            <person name="Caggese C."/>
            <person name="Calvi B.R."/>
            <person name="Bernardo de Carvalho A."/>
            <person name="Caspi A."/>
            <person name="Castrezana S."/>
            <person name="Celniker S.E."/>
            <person name="Chang J.L."/>
            <person name="Chapple C."/>
            <person name="Chatterji S."/>
            <person name="Chinwalla A."/>
            <person name="Civetta A."/>
            <person name="Clifton S.W."/>
            <person name="Comeron J.M."/>
            <person name="Costello J.C."/>
            <person name="Coyne J.A."/>
            <person name="Daub J."/>
            <person name="David R.G."/>
            <person name="Delcher A.L."/>
            <person name="Delehaunty K."/>
            <person name="Do C.B."/>
            <person name="Ebling H."/>
            <person name="Edwards K."/>
            <person name="Eickbush T."/>
            <person name="Evans J.D."/>
            <person name="Filipski A."/>
            <person name="Findeiss S."/>
            <person name="Freyhult E."/>
            <person name="Fulton L."/>
            <person name="Fulton R."/>
            <person name="Garcia A.C."/>
            <person name="Gardiner A."/>
            <person name="Garfield D.A."/>
            <person name="Garvin B.E."/>
            <person name="Gibson G."/>
            <person name="Gilbert D."/>
            <person name="Gnerre S."/>
            <person name="Godfrey J."/>
            <person name="Good R."/>
            <person name="Gotea V."/>
            <person name="Gravely B."/>
            <person name="Greenberg A.J."/>
            <person name="Griffiths-Jones S."/>
            <person name="Gross S."/>
            <person name="Guigo R."/>
            <person name="Gustafson E.A."/>
            <person name="Haerty W."/>
            <person name="Hahn M.W."/>
            <person name="Halligan D.L."/>
            <person name="Halpern A.L."/>
            <person name="Halter G.M."/>
            <person name="Han M.V."/>
            <person name="Heger A."/>
            <person name="Hillier L."/>
            <person name="Hinrichs A.S."/>
            <person name="Holmes I."/>
            <person name="Hoskins R.A."/>
            <person name="Hubisz M.J."/>
            <person name="Hultmark D."/>
            <person name="Huntley M.A."/>
            <person name="Jaffe D.B."/>
            <person name="Jagadeeshan S."/>
            <person name="Jeck W.R."/>
            <person name="Johnson J."/>
            <person name="Jones C.D."/>
            <person name="Jordan W.C."/>
            <person name="Karpen G.H."/>
            <person name="Kataoka E."/>
            <person name="Keightley P.D."/>
            <person name="Kheradpour P."/>
            <person name="Kirkness E.F."/>
            <person name="Koerich L.B."/>
            <person name="Kristiansen K."/>
            <person name="Kudrna D."/>
            <person name="Kulathinal R.J."/>
            <person name="Kumar S."/>
            <person name="Kwok R."/>
            <person name="Lander E."/>
            <person name="Langley C.H."/>
            <person name="Lapoint R."/>
            <person name="Lazzaro B.P."/>
            <person name="Lee S.J."/>
            <person name="Levesque L."/>
            <person name="Li R."/>
            <person name="Lin C.F."/>
            <person name="Lin M.F."/>
            <person name="Lindblad-Toh K."/>
            <person name="Llopart A."/>
            <person name="Long M."/>
            <person name="Low L."/>
            <person name="Lozovsky E."/>
            <person name="Lu J."/>
            <person name="Luo M."/>
            <person name="Machado C.A."/>
            <person name="Makalowski W."/>
            <person name="Marzo M."/>
            <person name="Matsuda M."/>
            <person name="Matzkin L."/>
            <person name="McAllister B."/>
            <person name="McBride C.S."/>
            <person name="McKernan B."/>
            <person name="McKernan K."/>
            <person name="Mendez-Lago M."/>
            <person name="Minx P."/>
            <person name="Mollenhauer M.U."/>
            <person name="Montooth K."/>
            <person name="Mount S.M."/>
            <person name="Mu X."/>
            <person name="Myers E."/>
            <person name="Negre B."/>
            <person name="Newfeld S."/>
            <person name="Nielsen R."/>
            <person name="Noor M.A."/>
            <person name="O'Grady P."/>
            <person name="Pachter L."/>
            <person name="Papaceit M."/>
            <person name="Parisi M.J."/>
            <person name="Parisi M."/>
            <person name="Parts L."/>
            <person name="Pedersen J.S."/>
            <person name="Pesole G."/>
            <person name="Phillippy A.M."/>
            <person name="Ponting C.P."/>
            <person name="Pop M."/>
            <person name="Porcelli D."/>
            <person name="Powell J.R."/>
            <person name="Prohaska S."/>
            <person name="Pruitt K."/>
            <person name="Puig M."/>
            <person name="Quesneville H."/>
            <person name="Ram K.R."/>
            <person name="Rand D."/>
            <person name="Rasmussen M.D."/>
            <person name="Reed L.K."/>
            <person name="Reenan R."/>
            <person name="Reily A."/>
            <person name="Remington K.A."/>
            <person name="Rieger T.T."/>
            <person name="Ritchie M.G."/>
            <person name="Robin C."/>
            <person name="Rogers Y.H."/>
            <person name="Rohde C."/>
            <person name="Rozas J."/>
            <person name="Rubenfield M.J."/>
            <person name="Ruiz A."/>
            <person name="Russo S."/>
            <person name="Salzberg S.L."/>
            <person name="Sanchez-Gracia A."/>
            <person name="Saranga D.J."/>
            <person name="Sato H."/>
            <person name="Schaeffer S.W."/>
            <person name="Schatz M.C."/>
            <person name="Schlenke T."/>
            <person name="Schwartz R."/>
            <person name="Segarra C."/>
            <person name="Singh R.S."/>
            <person name="Sirot L."/>
            <person name="Sirota M."/>
            <person name="Sisneros N.B."/>
            <person name="Smith C.D."/>
            <person name="Smith T.F."/>
            <person name="Spieth J."/>
            <person name="Stage D.E."/>
            <person name="Stark A."/>
            <person name="Stephan W."/>
            <person name="Strausberg R.L."/>
            <person name="Strempel S."/>
            <person name="Sturgill D."/>
            <person name="Sutton G."/>
            <person name="Sutton G.G."/>
            <person name="Tao W."/>
            <person name="Teichmann S."/>
            <person name="Tobari Y.N."/>
            <person name="Tomimura Y."/>
            <person name="Tsolas J.M."/>
            <person name="Valente V.L."/>
            <person name="Venter E."/>
            <person name="Venter J.C."/>
            <person name="Vicario S."/>
            <person name="Vieira F.G."/>
            <person name="Vilella A.J."/>
            <person name="Villasante A."/>
            <person name="Walenz B."/>
            <person name="Wang J."/>
            <person name="Wasserman M."/>
            <person name="Watts T."/>
            <person name="Wilson D."/>
            <person name="Wilson R.K."/>
            <person name="Wing R.A."/>
            <person name="Wolfner M.F."/>
            <person name="Wong A."/>
            <person name="Wong G.K."/>
            <person name="Wu C.I."/>
            <person name="Wu G."/>
            <person name="Yamamoto D."/>
            <person name="Yang H.P."/>
            <person name="Yang S.P."/>
            <person name="Yorke J.A."/>
            <person name="Yoshida K."/>
            <person name="Zdobnov E."/>
            <person name="Zhang P."/>
            <person name="Zhang Y."/>
            <person name="Zimin A.V."/>
            <person name="Baldwin J."/>
            <person name="Abdouelleil A."/>
            <person name="Abdulkadir J."/>
            <person name="Abebe A."/>
            <person name="Abera B."/>
            <person name="Abreu J."/>
            <person name="Acer S.C."/>
            <person name="Aftuck L."/>
            <person name="Alexander A."/>
            <person name="An P."/>
            <person name="Anderson E."/>
            <person name="Anderson S."/>
            <person name="Arachi H."/>
            <person name="Azer M."/>
            <person name="Bachantsang P."/>
            <person name="Barry A."/>
            <person name="Bayul T."/>
            <person name="Berlin A."/>
            <person name="Bessette D."/>
            <person name="Bloom T."/>
            <person name="Blye J."/>
            <person name="Boguslavskiy L."/>
            <person name="Bonnet C."/>
            <person name="Boukhgalter B."/>
            <person name="Bourzgui I."/>
            <person name="Brown A."/>
            <person name="Cahill P."/>
            <person name="Channer S."/>
            <person name="Cheshatsang Y."/>
            <person name="Chuda L."/>
            <person name="Citroen M."/>
            <person name="Collymore A."/>
            <person name="Cooke P."/>
            <person name="Costello M."/>
            <person name="D'Aco K."/>
            <person name="Daza R."/>
            <person name="De Haan G."/>
            <person name="DeGray S."/>
            <person name="DeMaso C."/>
            <person name="Dhargay N."/>
            <person name="Dooley K."/>
            <person name="Dooley E."/>
            <person name="Doricent M."/>
            <person name="Dorje P."/>
            <person name="Dorjee K."/>
            <person name="Dupes A."/>
            <person name="Elong R."/>
            <person name="Falk J."/>
            <person name="Farina A."/>
            <person name="Faro S."/>
            <person name="Ferguson D."/>
            <person name="Fisher S."/>
            <person name="Foley C.D."/>
            <person name="Franke A."/>
            <person name="Friedrich D."/>
            <person name="Gadbois L."/>
            <person name="Gearin G."/>
            <person name="Gearin C.R."/>
            <person name="Giannoukos G."/>
            <person name="Goode T."/>
            <person name="Graham J."/>
            <person name="Grandbois E."/>
            <person name="Grewal S."/>
            <person name="Gyaltsen K."/>
            <person name="Hafez N."/>
            <person name="Hagos B."/>
            <person name="Hall J."/>
            <person name="Henson C."/>
            <person name="Hollinger A."/>
            <person name="Honan T."/>
            <person name="Huard M.D."/>
            <person name="Hughes L."/>
            <person name="Hurhula B."/>
            <person name="Husby M.E."/>
            <person name="Kamat A."/>
            <person name="Kanga B."/>
            <person name="Kashin S."/>
            <person name="Khazanovich D."/>
            <person name="Kisner P."/>
            <person name="Lance K."/>
            <person name="Lara M."/>
            <person name="Lee W."/>
            <person name="Lennon N."/>
            <person name="Letendre F."/>
            <person name="LeVine R."/>
            <person name="Lipovsky A."/>
            <person name="Liu X."/>
            <person name="Liu J."/>
            <person name="Liu S."/>
            <person name="Lokyitsang T."/>
            <person name="Lokyitsang Y."/>
            <person name="Lubonja R."/>
            <person name="Lui A."/>
            <person name="MacDonald P."/>
            <person name="Magnisalis V."/>
            <person name="Maru K."/>
            <person name="Matthews C."/>
            <person name="McCusker W."/>
            <person name="McDonough S."/>
            <person name="Mehta T."/>
            <person name="Meldrim J."/>
            <person name="Meneus L."/>
            <person name="Mihai O."/>
            <person name="Mihalev A."/>
            <person name="Mihova T."/>
            <person name="Mittelman R."/>
            <person name="Mlenga V."/>
            <person name="Montmayeur A."/>
            <person name="Mulrain L."/>
            <person name="Navidi A."/>
            <person name="Naylor J."/>
            <person name="Negash T."/>
            <person name="Nguyen T."/>
            <person name="Nguyen N."/>
            <person name="Nicol R."/>
            <person name="Norbu C."/>
            <person name="Norbu N."/>
            <person name="Novod N."/>
            <person name="O'Neill B."/>
            <person name="Osman S."/>
            <person name="Markiewicz E."/>
            <person name="Oyono O.L."/>
            <person name="Patti C."/>
            <person name="Phunkhang P."/>
            <person name="Pierre F."/>
            <person name="Priest M."/>
            <person name="Raghuraman S."/>
            <person name="Rege F."/>
            <person name="Reyes R."/>
            <person name="Rise C."/>
            <person name="Rogov P."/>
            <person name="Ross K."/>
            <person name="Ryan E."/>
            <person name="Settipalli S."/>
            <person name="Shea T."/>
            <person name="Sherpa N."/>
            <person name="Shi L."/>
            <person name="Shih D."/>
            <person name="Sparrow T."/>
            <person name="Spaulding J."/>
            <person name="Stalker J."/>
            <person name="Stange-Thomann N."/>
            <person name="Stavropoulos S."/>
            <person name="Stone C."/>
            <person name="Strader C."/>
            <person name="Tesfaye S."/>
            <person name="Thomson T."/>
            <person name="Thoulutsang Y."/>
            <person name="Thoulutsang D."/>
            <person name="Topham K."/>
            <person name="Topping I."/>
            <person name="Tsamla T."/>
            <person name="Vassiliev H."/>
            <person name="Vo A."/>
            <person name="Wangchuk T."/>
            <person name="Wangdi T."/>
            <person name="Weiand M."/>
            <person name="Wilkinson J."/>
            <person name="Wilson A."/>
            <person name="Yadav S."/>
            <person name="Young G."/>
            <person name="Yu Q."/>
            <person name="Zembek L."/>
            <person name="Zhong D."/>
            <person name="Zimmer A."/>
            <person name="Zwirko Z."/>
            <person name="Jaffe D.B."/>
            <person name="Alvarez P."/>
            <person name="Brockman W."/>
            <person name="Butler J."/>
            <person name="Chin C."/>
            <person name="Gnerre S."/>
            <person name="Grabherr M."/>
            <person name="Kleber M."/>
            <person name="Mauceli E."/>
            <person name="MacCallum I."/>
        </authorList>
    </citation>
    <scope>NUCLEOTIDE SEQUENCE [LARGE SCALE GENOMIC DNA]</scope>
    <source>
        <strain evidence="4">MSH-3 / Tucson 14011-0111.49</strain>
    </source>
</reference>
<protein>
    <submittedName>
        <fullName evidence="3">GL12257</fullName>
    </submittedName>
</protein>
<dbReference type="PANTHER" id="PTHR11012">
    <property type="entry name" value="PROTEIN KINASE-LIKE DOMAIN-CONTAINING"/>
    <property type="match status" value="1"/>
</dbReference>
<proteinExistence type="predicted"/>
<dbReference type="Gene3D" id="3.90.1200.10">
    <property type="match status" value="2"/>
</dbReference>
<dbReference type="AlphaFoldDB" id="B4GMF6"/>
<feature type="compositionally biased region" description="Low complexity" evidence="1">
    <location>
        <begin position="171"/>
        <end position="184"/>
    </location>
</feature>
<dbReference type="EMBL" id="CH479185">
    <property type="protein sequence ID" value="EDW38030.1"/>
    <property type="molecule type" value="Genomic_DNA"/>
</dbReference>
<evidence type="ECO:0000256" key="1">
    <source>
        <dbReference type="SAM" id="MobiDB-lite"/>
    </source>
</evidence>
<dbReference type="GO" id="GO:0055070">
    <property type="term" value="P:copper ion homeostasis"/>
    <property type="evidence" value="ECO:0007669"/>
    <property type="project" value="EnsemblMetazoa"/>
</dbReference>
<feature type="domain" description="CHK kinase-like" evidence="2">
    <location>
        <begin position="761"/>
        <end position="953"/>
    </location>
</feature>
<evidence type="ECO:0000313" key="4">
    <source>
        <dbReference type="Proteomes" id="UP000008744"/>
    </source>
</evidence>
<sequence length="1052" mass="120462">MVKANGSTAGEQEQEQQQLPEWLDRELFVEFLERDFEDLKSIREFKVEPTGGKGENYTTLLLRANITLELNGNLQPSDRRHVPGVRTPDRERVPGAQPWRCLVQQLHVPIRRRGSAERNVFRRSADESVLLPRPGPALHDSFLRQRRPKDTKVRLLHPLLPRKTHRKPDTAEVPQEPAEAQEPASIDFPLRGLDATTIPDGTSLVPNWLNETQFVNILAASVPHFSKILSFRARPAMSPGENYATLMLRISIDVELDDKSTKHKSFMMKVPHNTPQMEQMLAMANFFKLENMAYIDILPKLEELYRVKGMEVALAPRAHRLDPSQEPKLANTVLMNDLGQDGFKNLNRLECLNLEQTKFVLRKMAQYHAATAMMIQVHGPYPDTLMNGIFGANKDAIKAFMDGMLGAFQITFMEHLKDLKDGEKYRDKLTKIFSQFVTEFVKLSEYDPSEFNVLSHGDCWTNNLLFKLDPNGEIEDMVFVDFQNPKYGSPVQDILYIIIISEHIDYKLAYFDFFVKHYHDQLTKHLDLLGFTGRQPSLRELHMQFYKYGEWALYSSITVLPVVLLDPTEGATFENFMGGTEAAANFKNLLYSNPRYRSYIEQILPWLDNRGLLDVDQPIQNEDTLPSQPKSSNAILDWITVDDFSDIIAATDPEFESIVSGSSELATKPGDNYASKLLKVDINVQLKDKSAKTYSYILKTQVAASDMINLADFNLFPKEIMVYDKYVPGFEALYRDAGLAVTFSPKSYRLSKPVTADTEYLILENLQARGFKMCDRMKGMDLEHSKCALKKLAQWHAASLQYKDLNGPYPALCHKGIFTEKTAEILKPMFAQNRNKFLDVVAKFDGADEYMHKLPSILDAHVAEVIKDSKFNEKEFNVLNHGDAWVNNIMFKYNADGQVEETYLLDHQVSQYGNPAQDLYYFIMSSTQLDIKVDQFDYLIRWYHQNLVEHAKLLKYSGFVPTLKELHFILIEHPIFAVGTVVSTLSICLNKADDNFTPEAIFGDNPESDVLRSELMSNERYRANVERIMPWLNRRGLLDFLVDSVETPGKTE</sequence>